<dbReference type="InterPro" id="IPR050778">
    <property type="entry name" value="Cueball_EGF_LRP_Nidogen"/>
</dbReference>
<dbReference type="FunFam" id="2.120.10.30:FF:000354">
    <property type="entry name" value="Uncharacterized protein"/>
    <property type="match status" value="1"/>
</dbReference>
<feature type="repeat" description="LDL-receptor class B" evidence="1">
    <location>
        <begin position="27"/>
        <end position="69"/>
    </location>
</feature>
<dbReference type="STRING" id="7739.C3ZD72"/>
<dbReference type="InParanoid" id="C3ZD72"/>
<dbReference type="PROSITE" id="PS51120">
    <property type="entry name" value="LDLRB"/>
    <property type="match status" value="1"/>
</dbReference>
<evidence type="ECO:0000313" key="2">
    <source>
        <dbReference type="EMBL" id="EEN49427.1"/>
    </source>
</evidence>
<dbReference type="InterPro" id="IPR000033">
    <property type="entry name" value="LDLR_classB_rpt"/>
</dbReference>
<dbReference type="InterPro" id="IPR011042">
    <property type="entry name" value="6-blade_b-propeller_TolB-like"/>
</dbReference>
<reference evidence="2" key="1">
    <citation type="journal article" date="2008" name="Nature">
        <title>The amphioxus genome and the evolution of the chordate karyotype.</title>
        <authorList>
            <consortium name="US DOE Joint Genome Institute (JGI-PGF)"/>
            <person name="Putnam N.H."/>
            <person name="Butts T."/>
            <person name="Ferrier D.E.K."/>
            <person name="Furlong R.F."/>
            <person name="Hellsten U."/>
            <person name="Kawashima T."/>
            <person name="Robinson-Rechavi M."/>
            <person name="Shoguchi E."/>
            <person name="Terry A."/>
            <person name="Yu J.-K."/>
            <person name="Benito-Gutierrez E.L."/>
            <person name="Dubchak I."/>
            <person name="Garcia-Fernandez J."/>
            <person name="Gibson-Brown J.J."/>
            <person name="Grigoriev I.V."/>
            <person name="Horton A.C."/>
            <person name="de Jong P.J."/>
            <person name="Jurka J."/>
            <person name="Kapitonov V.V."/>
            <person name="Kohara Y."/>
            <person name="Kuroki Y."/>
            <person name="Lindquist E."/>
            <person name="Lucas S."/>
            <person name="Osoegawa K."/>
            <person name="Pennacchio L.A."/>
            <person name="Salamov A.A."/>
            <person name="Satou Y."/>
            <person name="Sauka-Spengler T."/>
            <person name="Schmutz J."/>
            <person name="Shin-I T."/>
            <person name="Toyoda A."/>
            <person name="Bronner-Fraser M."/>
            <person name="Fujiyama A."/>
            <person name="Holland L.Z."/>
            <person name="Holland P.W.H."/>
            <person name="Satoh N."/>
            <person name="Rokhsar D.S."/>
        </authorList>
    </citation>
    <scope>NUCLEOTIDE SEQUENCE [LARGE SCALE GENOMIC DNA]</scope>
    <source>
        <strain evidence="2">S238N-H82</strain>
        <tissue evidence="2">Testes</tissue>
    </source>
</reference>
<dbReference type="EMBL" id="GG666612">
    <property type="protein sequence ID" value="EEN49427.1"/>
    <property type="molecule type" value="Genomic_DNA"/>
</dbReference>
<evidence type="ECO:0000256" key="1">
    <source>
        <dbReference type="PROSITE-ProRule" id="PRU00461"/>
    </source>
</evidence>
<dbReference type="AlphaFoldDB" id="C3ZD72"/>
<dbReference type="PANTHER" id="PTHR46513:SF41">
    <property type="entry name" value="LOW-DENSITY LIPOPROTEIN RECEPTOR-RELATED PROTEIN"/>
    <property type="match status" value="1"/>
</dbReference>
<dbReference type="SUPFAM" id="SSF63825">
    <property type="entry name" value="YWTD domain"/>
    <property type="match status" value="1"/>
</dbReference>
<dbReference type="Gene3D" id="2.120.10.30">
    <property type="entry name" value="TolB, C-terminal domain"/>
    <property type="match status" value="1"/>
</dbReference>
<dbReference type="eggNOG" id="KOG1215">
    <property type="taxonomic scope" value="Eukaryota"/>
</dbReference>
<organism>
    <name type="scientific">Branchiostoma floridae</name>
    <name type="common">Florida lancelet</name>
    <name type="synonym">Amphioxus</name>
    <dbReference type="NCBI Taxonomy" id="7739"/>
    <lineage>
        <taxon>Eukaryota</taxon>
        <taxon>Metazoa</taxon>
        <taxon>Chordata</taxon>
        <taxon>Cephalochordata</taxon>
        <taxon>Leptocardii</taxon>
        <taxon>Amphioxiformes</taxon>
        <taxon>Branchiostomatidae</taxon>
        <taxon>Branchiostoma</taxon>
    </lineage>
</organism>
<dbReference type="PANTHER" id="PTHR46513">
    <property type="entry name" value="VITELLOGENIN RECEPTOR-LIKE PROTEIN-RELATED-RELATED"/>
    <property type="match status" value="1"/>
</dbReference>
<sequence length="97" mass="10892">MNGSNAEKIVQSGLDSPQSIAVDWVSHNLYWADTGTDRIEVARLDGSSRKVLVWQDLKSPWSLALDPAFGYMYWSAWSTEPKIERASMDGSWVVLTD</sequence>
<name>C3ZD72_BRAFL</name>
<protein>
    <submittedName>
        <fullName evidence="2">Uncharacterized protein</fullName>
    </submittedName>
</protein>
<accession>C3ZD72</accession>
<proteinExistence type="predicted"/>
<dbReference type="Pfam" id="PF00058">
    <property type="entry name" value="Ldl_recept_b"/>
    <property type="match status" value="2"/>
</dbReference>
<gene>
    <name evidence="2" type="ORF">BRAFLDRAFT_70804</name>
</gene>
<dbReference type="SMART" id="SM00135">
    <property type="entry name" value="LY"/>
    <property type="match status" value="2"/>
</dbReference>